<keyword evidence="7" id="KW-0325">Glycoprotein</keyword>
<evidence type="ECO:0000256" key="4">
    <source>
        <dbReference type="ARBA" id="ARBA00022729"/>
    </source>
</evidence>
<evidence type="ECO:0000256" key="7">
    <source>
        <dbReference type="ARBA" id="ARBA00023180"/>
    </source>
</evidence>
<evidence type="ECO:0000256" key="2">
    <source>
        <dbReference type="ARBA" id="ARBA00005341"/>
    </source>
</evidence>
<dbReference type="CTD" id="388611"/>
<evidence type="ECO:0000313" key="10">
    <source>
        <dbReference type="Proteomes" id="UP000694891"/>
    </source>
</evidence>
<keyword evidence="4 9" id="KW-0732">Signal</keyword>
<name>A0A9Y4KG58_9TELE</name>
<evidence type="ECO:0000256" key="3">
    <source>
        <dbReference type="ARBA" id="ARBA00022692"/>
    </source>
</evidence>
<dbReference type="Pfam" id="PF05283">
    <property type="entry name" value="MGC-24"/>
    <property type="match status" value="1"/>
</dbReference>
<evidence type="ECO:0000256" key="8">
    <source>
        <dbReference type="SAM" id="Phobius"/>
    </source>
</evidence>
<feature type="transmembrane region" description="Helical" evidence="8">
    <location>
        <begin position="121"/>
        <end position="142"/>
    </location>
</feature>
<dbReference type="InterPro" id="IPR007947">
    <property type="entry name" value="CD164_MGC24"/>
</dbReference>
<comment type="similarity">
    <text evidence="2">Belongs to the CD164 family.</text>
</comment>
<gene>
    <name evidence="11" type="primary">cd164l2</name>
</gene>
<dbReference type="RefSeq" id="XP_008288691.1">
    <property type="nucleotide sequence ID" value="XM_008290469.1"/>
</dbReference>
<comment type="subcellular location">
    <subcellularLocation>
        <location evidence="1">Membrane</location>
        <topology evidence="1">Single-pass type I membrane protein</topology>
    </subcellularLocation>
</comment>
<keyword evidence="3 8" id="KW-0812">Transmembrane</keyword>
<dbReference type="PANTHER" id="PTHR11337">
    <property type="entry name" value="MUCIN/PORIMIN"/>
    <property type="match status" value="1"/>
</dbReference>
<keyword evidence="6 8" id="KW-0472">Membrane</keyword>
<dbReference type="GO" id="GO:0016020">
    <property type="term" value="C:membrane"/>
    <property type="evidence" value="ECO:0007669"/>
    <property type="project" value="UniProtKB-SubCell"/>
</dbReference>
<feature type="signal peptide" evidence="9">
    <location>
        <begin position="1"/>
        <end position="24"/>
    </location>
</feature>
<proteinExistence type="inferred from homology"/>
<reference evidence="11" key="1">
    <citation type="submission" date="2025-08" db="UniProtKB">
        <authorList>
            <consortium name="RefSeq"/>
        </authorList>
    </citation>
    <scope>IDENTIFICATION</scope>
</reference>
<evidence type="ECO:0000256" key="5">
    <source>
        <dbReference type="ARBA" id="ARBA00022989"/>
    </source>
</evidence>
<keyword evidence="5 8" id="KW-1133">Transmembrane helix</keyword>
<protein>
    <submittedName>
        <fullName evidence="11">CD164 sialomucin-like 2 protein</fullName>
    </submittedName>
</protein>
<sequence>MQQLAMKVLCSTWMLLAVVSSVYSQSDCSQAQSCDQCVGDIFFNLTNCVWRLCPNDNDTGMCMTDQGDTADTGLGCSWTRISQLCPLVETVAVVGDGKGDSGDGQNSPPQFSQAKFSMPSFVGGIVLVLVVQAGVLTAMRFLKSKEKTNYDPIE</sequence>
<dbReference type="PANTHER" id="PTHR11337:SF11">
    <property type="entry name" value="CD164 SIALOMUCIN-LIKE 2 PROTEIN"/>
    <property type="match status" value="1"/>
</dbReference>
<evidence type="ECO:0000313" key="11">
    <source>
        <dbReference type="RefSeq" id="XP_008288691.1"/>
    </source>
</evidence>
<dbReference type="GeneID" id="103363637"/>
<evidence type="ECO:0000256" key="1">
    <source>
        <dbReference type="ARBA" id="ARBA00004479"/>
    </source>
</evidence>
<keyword evidence="10" id="KW-1185">Reference proteome</keyword>
<dbReference type="GO" id="GO:0031410">
    <property type="term" value="C:cytoplasmic vesicle"/>
    <property type="evidence" value="ECO:0007669"/>
    <property type="project" value="TreeGrafter"/>
</dbReference>
<dbReference type="Proteomes" id="UP000694891">
    <property type="component" value="Unplaced"/>
</dbReference>
<evidence type="ECO:0000256" key="9">
    <source>
        <dbReference type="SAM" id="SignalP"/>
    </source>
</evidence>
<accession>A0A9Y4KG58</accession>
<feature type="chain" id="PRO_5041400256" evidence="9">
    <location>
        <begin position="25"/>
        <end position="154"/>
    </location>
</feature>
<dbReference type="AlphaFoldDB" id="A0A9Y4KG58"/>
<organism evidence="10 11">
    <name type="scientific">Stegastes partitus</name>
    <name type="common">bicolor damselfish</name>
    <dbReference type="NCBI Taxonomy" id="144197"/>
    <lineage>
        <taxon>Eukaryota</taxon>
        <taxon>Metazoa</taxon>
        <taxon>Chordata</taxon>
        <taxon>Craniata</taxon>
        <taxon>Vertebrata</taxon>
        <taxon>Euteleostomi</taxon>
        <taxon>Actinopterygii</taxon>
        <taxon>Neopterygii</taxon>
        <taxon>Teleostei</taxon>
        <taxon>Neoteleostei</taxon>
        <taxon>Acanthomorphata</taxon>
        <taxon>Ovalentaria</taxon>
        <taxon>Pomacentridae</taxon>
        <taxon>Stegastes</taxon>
    </lineage>
</organism>
<evidence type="ECO:0000256" key="6">
    <source>
        <dbReference type="ARBA" id="ARBA00023136"/>
    </source>
</evidence>